<sequence length="98" mass="10523">MAYELTVALKPDLPAASAKKIIEDIEHAAKEVGGAVEKVESVGIKPLSYPIRGLGQASFSRFMLRLSPDQASIFQNDLARRDDLLRVLMVKGGGGKNG</sequence>
<comment type="caution">
    <text evidence="4">The sequence shown here is derived from an EMBL/GenBank/DDBJ whole genome shotgun (WGS) entry which is preliminary data.</text>
</comment>
<dbReference type="InterPro" id="IPR000529">
    <property type="entry name" value="Ribosomal_bS6"/>
</dbReference>
<evidence type="ECO:0000256" key="3">
    <source>
        <dbReference type="ARBA" id="ARBA00035520"/>
    </source>
</evidence>
<dbReference type="Gene3D" id="3.30.70.60">
    <property type="match status" value="1"/>
</dbReference>
<proteinExistence type="inferred from homology"/>
<evidence type="ECO:0000313" key="5">
    <source>
        <dbReference type="Proteomes" id="UP000179005"/>
    </source>
</evidence>
<protein>
    <recommendedName>
        <fullName evidence="2">Small ribosomal subunit protein bS6</fullName>
    </recommendedName>
    <alternativeName>
        <fullName evidence="3">30S ribosomal protein S6</fullName>
    </alternativeName>
</protein>
<dbReference type="Pfam" id="PF01250">
    <property type="entry name" value="Ribosomal_S6"/>
    <property type="match status" value="1"/>
</dbReference>
<comment type="similarity">
    <text evidence="1">Belongs to the bacterial ribosomal protein bS6 family.</text>
</comment>
<evidence type="ECO:0000256" key="2">
    <source>
        <dbReference type="ARBA" id="ARBA00035294"/>
    </source>
</evidence>
<dbReference type="AlphaFoldDB" id="A0A1F4VAD7"/>
<dbReference type="InterPro" id="IPR020814">
    <property type="entry name" value="Ribosomal_S6_plastid/chlpt"/>
</dbReference>
<evidence type="ECO:0000313" key="4">
    <source>
        <dbReference type="EMBL" id="OGC54175.1"/>
    </source>
</evidence>
<name>A0A1F4VAD7_UNCKA</name>
<dbReference type="GO" id="GO:0005840">
    <property type="term" value="C:ribosome"/>
    <property type="evidence" value="ECO:0007669"/>
    <property type="project" value="InterPro"/>
</dbReference>
<dbReference type="SUPFAM" id="SSF54995">
    <property type="entry name" value="Ribosomal protein S6"/>
    <property type="match status" value="1"/>
</dbReference>
<dbReference type="InterPro" id="IPR035980">
    <property type="entry name" value="Ribosomal_bS6_sf"/>
</dbReference>
<dbReference type="GO" id="GO:0019843">
    <property type="term" value="F:rRNA binding"/>
    <property type="evidence" value="ECO:0007669"/>
    <property type="project" value="InterPro"/>
</dbReference>
<dbReference type="STRING" id="1802619.A2797_00095"/>
<dbReference type="CDD" id="cd00473">
    <property type="entry name" value="bS6"/>
    <property type="match status" value="1"/>
</dbReference>
<dbReference type="EMBL" id="MEVC01000023">
    <property type="protein sequence ID" value="OGC54175.1"/>
    <property type="molecule type" value="Genomic_DNA"/>
</dbReference>
<dbReference type="GO" id="GO:0003735">
    <property type="term" value="F:structural constituent of ribosome"/>
    <property type="evidence" value="ECO:0007669"/>
    <property type="project" value="InterPro"/>
</dbReference>
<organism evidence="4 5">
    <name type="scientific">candidate division WWE3 bacterium RIFCSPHIGHO2_01_FULL_48_15</name>
    <dbReference type="NCBI Taxonomy" id="1802619"/>
    <lineage>
        <taxon>Bacteria</taxon>
        <taxon>Katanobacteria</taxon>
    </lineage>
</organism>
<accession>A0A1F4VAD7</accession>
<dbReference type="Proteomes" id="UP000179005">
    <property type="component" value="Unassembled WGS sequence"/>
</dbReference>
<gene>
    <name evidence="4" type="ORF">A2797_00095</name>
</gene>
<dbReference type="GO" id="GO:0006412">
    <property type="term" value="P:translation"/>
    <property type="evidence" value="ECO:0007669"/>
    <property type="project" value="InterPro"/>
</dbReference>
<dbReference type="InterPro" id="IPR014717">
    <property type="entry name" value="Transl_elong_EF1B/ribsomal_bS6"/>
</dbReference>
<reference evidence="4 5" key="1">
    <citation type="journal article" date="2016" name="Nat. Commun.">
        <title>Thousands of microbial genomes shed light on interconnected biogeochemical processes in an aquifer system.</title>
        <authorList>
            <person name="Anantharaman K."/>
            <person name="Brown C.T."/>
            <person name="Hug L.A."/>
            <person name="Sharon I."/>
            <person name="Castelle C.J."/>
            <person name="Probst A.J."/>
            <person name="Thomas B.C."/>
            <person name="Singh A."/>
            <person name="Wilkins M.J."/>
            <person name="Karaoz U."/>
            <person name="Brodie E.L."/>
            <person name="Williams K.H."/>
            <person name="Hubbard S.S."/>
            <person name="Banfield J.F."/>
        </authorList>
    </citation>
    <scope>NUCLEOTIDE SEQUENCE [LARGE SCALE GENOMIC DNA]</scope>
</reference>
<evidence type="ECO:0000256" key="1">
    <source>
        <dbReference type="ARBA" id="ARBA00009512"/>
    </source>
</evidence>